<evidence type="ECO:0000313" key="1">
    <source>
        <dbReference type="EMBL" id="KAE8545653.1"/>
    </source>
</evidence>
<reference evidence="1 4" key="2">
    <citation type="submission" date="2019-10" db="EMBL/GenBank/DDBJ databases">
        <title>Draft genome sequence of Marinobacter hydrocarbonoclasticus NCT7M from the microbiome of the marine copepod.</title>
        <authorList>
            <person name="Nuttall R."/>
            <person name="Sharma G."/>
            <person name="Moisander P."/>
        </authorList>
    </citation>
    <scope>NUCLEOTIDE SEQUENCE [LARGE SCALE GENOMIC DNA]</scope>
    <source>
        <strain evidence="1 4">NCT7M</strain>
    </source>
</reference>
<proteinExistence type="predicted"/>
<evidence type="ECO:0000313" key="3">
    <source>
        <dbReference type="Proteomes" id="UP000253647"/>
    </source>
</evidence>
<organism evidence="2 3">
    <name type="scientific">Marinobacter nauticus</name>
    <name type="common">Marinobacter hydrocarbonoclasticus</name>
    <name type="synonym">Marinobacter aquaeolei</name>
    <dbReference type="NCBI Taxonomy" id="2743"/>
    <lineage>
        <taxon>Bacteria</taxon>
        <taxon>Pseudomonadati</taxon>
        <taxon>Pseudomonadota</taxon>
        <taxon>Gammaproteobacteria</taxon>
        <taxon>Pseudomonadales</taxon>
        <taxon>Marinobacteraceae</taxon>
        <taxon>Marinobacter</taxon>
    </lineage>
</organism>
<gene>
    <name evidence="2" type="ORF">DET61_10788</name>
    <name evidence="1" type="ORF">F6453_1847</name>
</gene>
<comment type="caution">
    <text evidence="2">The sequence shown here is derived from an EMBL/GenBank/DDBJ whole genome shotgun (WGS) entry which is preliminary data.</text>
</comment>
<evidence type="ECO:0000313" key="4">
    <source>
        <dbReference type="Proteomes" id="UP000469950"/>
    </source>
</evidence>
<reference evidence="2 3" key="1">
    <citation type="submission" date="2018-07" db="EMBL/GenBank/DDBJ databases">
        <title>Freshwater and sediment microbial communities from various areas in North America, analyzing microbe dynamics in response to fracking.</title>
        <authorList>
            <person name="Lamendella R."/>
        </authorList>
    </citation>
    <scope>NUCLEOTIDE SEQUENCE [LARGE SCALE GENOMIC DNA]</scope>
    <source>
        <strain evidence="2 3">105B</strain>
    </source>
</reference>
<name>A0A368XL95_MARNT</name>
<dbReference type="EMBL" id="WBMP01000007">
    <property type="protein sequence ID" value="KAE8545653.1"/>
    <property type="molecule type" value="Genomic_DNA"/>
</dbReference>
<accession>A0A368XL95</accession>
<sequence length="44" mass="4845">MPIRAWLEALRNRSAPVFGAKASGWRRDGAGEKLINMTSKASEN</sequence>
<dbReference type="Proteomes" id="UP000253647">
    <property type="component" value="Unassembled WGS sequence"/>
</dbReference>
<dbReference type="AlphaFoldDB" id="A0A368XL95"/>
<protein>
    <submittedName>
        <fullName evidence="2">Uncharacterized protein</fullName>
    </submittedName>
</protein>
<dbReference type="Proteomes" id="UP000469950">
    <property type="component" value="Unassembled WGS sequence"/>
</dbReference>
<evidence type="ECO:0000313" key="2">
    <source>
        <dbReference type="EMBL" id="RCW68349.1"/>
    </source>
</evidence>
<dbReference type="EMBL" id="QPJI01000007">
    <property type="protein sequence ID" value="RCW68349.1"/>
    <property type="molecule type" value="Genomic_DNA"/>
</dbReference>